<evidence type="ECO:0000259" key="6">
    <source>
        <dbReference type="Pfam" id="PF25954"/>
    </source>
</evidence>
<dbReference type="InterPro" id="IPR058791">
    <property type="entry name" value="3HB_CusB"/>
</dbReference>
<dbReference type="Gene3D" id="2.40.50.320">
    <property type="entry name" value="Copper binding periplasmic protein CusF"/>
    <property type="match status" value="1"/>
</dbReference>
<evidence type="ECO:0000256" key="2">
    <source>
        <dbReference type="ARBA" id="ARBA00022448"/>
    </source>
</evidence>
<protein>
    <submittedName>
        <fullName evidence="8">Efflux RND transporter periplasmic adaptor subunit</fullName>
    </submittedName>
</protein>
<dbReference type="EMBL" id="VDUY01000007">
    <property type="protein sequence ID" value="TXL63900.1"/>
    <property type="molecule type" value="Genomic_DNA"/>
</dbReference>
<dbReference type="InterPro" id="IPR021647">
    <property type="entry name" value="CusF_Ec"/>
</dbReference>
<feature type="domain" description="CusB-like beta-barrel" evidence="6">
    <location>
        <begin position="263"/>
        <end position="340"/>
    </location>
</feature>
<comment type="caution">
    <text evidence="8">The sequence shown here is derived from an EMBL/GenBank/DDBJ whole genome shotgun (WGS) entry which is preliminary data.</text>
</comment>
<gene>
    <name evidence="8" type="ORF">FHP08_16545</name>
</gene>
<dbReference type="Pfam" id="PF11604">
    <property type="entry name" value="CusF_Ec"/>
    <property type="match status" value="1"/>
</dbReference>
<dbReference type="InterPro" id="IPR045800">
    <property type="entry name" value="HMBD"/>
</dbReference>
<dbReference type="Gene3D" id="2.40.30.170">
    <property type="match status" value="1"/>
</dbReference>
<dbReference type="Pfam" id="PF25954">
    <property type="entry name" value="Beta-barrel_RND_2"/>
    <property type="match status" value="1"/>
</dbReference>
<dbReference type="GO" id="GO:0022857">
    <property type="term" value="F:transmembrane transporter activity"/>
    <property type="evidence" value="ECO:0007669"/>
    <property type="project" value="InterPro"/>
</dbReference>
<feature type="domain" description="Heavy metal binding" evidence="3">
    <location>
        <begin position="62"/>
        <end position="88"/>
    </location>
</feature>
<dbReference type="Proteomes" id="UP000321548">
    <property type="component" value="Unassembled WGS sequence"/>
</dbReference>
<dbReference type="Pfam" id="PF25975">
    <property type="entry name" value="CzcB_C"/>
    <property type="match status" value="1"/>
</dbReference>
<dbReference type="PANTHER" id="PTHR30097">
    <property type="entry name" value="CATION EFFLUX SYSTEM PROTEIN CUSB"/>
    <property type="match status" value="1"/>
</dbReference>
<dbReference type="GO" id="GO:0015679">
    <property type="term" value="P:plasma membrane copper ion transport"/>
    <property type="evidence" value="ECO:0007669"/>
    <property type="project" value="TreeGrafter"/>
</dbReference>
<dbReference type="Pfam" id="PF25869">
    <property type="entry name" value="3HB_CusB"/>
    <property type="match status" value="1"/>
</dbReference>
<dbReference type="Pfam" id="PF19335">
    <property type="entry name" value="HMBD"/>
    <property type="match status" value="1"/>
</dbReference>
<feature type="domain" description="CusB-like three alpha-helical bundle" evidence="4">
    <location>
        <begin position="178"/>
        <end position="225"/>
    </location>
</feature>
<evidence type="ECO:0000259" key="4">
    <source>
        <dbReference type="Pfam" id="PF25869"/>
    </source>
</evidence>
<dbReference type="GO" id="GO:0030288">
    <property type="term" value="C:outer membrane-bounded periplasmic space"/>
    <property type="evidence" value="ECO:0007669"/>
    <property type="project" value="TreeGrafter"/>
</dbReference>
<dbReference type="PANTHER" id="PTHR30097:SF15">
    <property type="entry name" value="CATION EFFLUX SYSTEM PROTEIN CUSB"/>
    <property type="match status" value="1"/>
</dbReference>
<dbReference type="InterPro" id="IPR051909">
    <property type="entry name" value="MFP_Cation_Efflux"/>
</dbReference>
<name>A0A5C8NSG2_9BURK</name>
<evidence type="ECO:0000313" key="8">
    <source>
        <dbReference type="EMBL" id="TXL63900.1"/>
    </source>
</evidence>
<sequence length="506" mass="54130">MSRNSTLSSLLRIGVAVLLVAAGVKGGEWWTARTIADGSPSGHEAVDGTPAVAPPSDRKVLYWYDPMSPQHRFDKPGKSPFMDMDLVPRYADEAGTDDAGATVRIDPGATQNLGVRRAPVRRIPAETVVEASAVLNFNERDVAIVQARTGGFVERVAPLAPGDVLRQGAFIAEVLVPEWAARQYEYLALRNAGDRQLLEAARSRLRLAGMPESLIRKVETSGRTQDRIAITAPRAGVLQELGVRQGMTLGSGQTVARINGIGTVWLDVAVPEASASGMRIDQRGEVRFVAFPGEVFEARVAALLPSLNERTRTLTVRLELPNGDARLRPGLTALARLASESDRTLLAVPTEAVIRTGKRAIVMLAEEGGRFRPVEVTLGDEIGNDTVIVSGLTEGKQVIVSGQFLIDSEASLMGLLARADERPAAGSPGVALHEAEATIEEIGESEVTISHGPFKTLAMPGMTMPFPLARPELLQGFKVGDRVRVGVRQSDDGLVVESIRSAGDKP</sequence>
<proteinExistence type="inferred from homology"/>
<feature type="domain" description="CzcB-like C-terminal circularly permuted SH3-like" evidence="7">
    <location>
        <begin position="346"/>
        <end position="406"/>
    </location>
</feature>
<comment type="similarity">
    <text evidence="1">Belongs to the membrane fusion protein (MFP) (TC 8.A.1) family.</text>
</comment>
<dbReference type="InterPro" id="IPR058790">
    <property type="entry name" value="BSH_CusB"/>
</dbReference>
<dbReference type="Pfam" id="PF25919">
    <property type="entry name" value="BSH_CusB"/>
    <property type="match status" value="1"/>
</dbReference>
<organism evidence="8 9">
    <name type="scientific">Zeimonas arvi</name>
    <dbReference type="NCBI Taxonomy" id="2498847"/>
    <lineage>
        <taxon>Bacteria</taxon>
        <taxon>Pseudomonadati</taxon>
        <taxon>Pseudomonadota</taxon>
        <taxon>Betaproteobacteria</taxon>
        <taxon>Burkholderiales</taxon>
        <taxon>Burkholderiaceae</taxon>
        <taxon>Zeimonas</taxon>
    </lineage>
</organism>
<dbReference type="AlphaFoldDB" id="A0A5C8NSG2"/>
<evidence type="ECO:0000256" key="1">
    <source>
        <dbReference type="ARBA" id="ARBA00009477"/>
    </source>
</evidence>
<dbReference type="GO" id="GO:0016020">
    <property type="term" value="C:membrane"/>
    <property type="evidence" value="ECO:0007669"/>
    <property type="project" value="InterPro"/>
</dbReference>
<evidence type="ECO:0000259" key="3">
    <source>
        <dbReference type="Pfam" id="PF19335"/>
    </source>
</evidence>
<dbReference type="FunFam" id="2.40.30.170:FF:000010">
    <property type="entry name" value="Efflux RND transporter periplasmic adaptor subunit"/>
    <property type="match status" value="1"/>
</dbReference>
<dbReference type="InterPro" id="IPR058792">
    <property type="entry name" value="Beta-barrel_RND_2"/>
</dbReference>
<dbReference type="Gene3D" id="6.10.140.730">
    <property type="match status" value="1"/>
</dbReference>
<evidence type="ECO:0000259" key="5">
    <source>
        <dbReference type="Pfam" id="PF25919"/>
    </source>
</evidence>
<keyword evidence="9" id="KW-1185">Reference proteome</keyword>
<dbReference type="GO" id="GO:0060003">
    <property type="term" value="P:copper ion export"/>
    <property type="evidence" value="ECO:0007669"/>
    <property type="project" value="TreeGrafter"/>
</dbReference>
<evidence type="ECO:0000313" key="9">
    <source>
        <dbReference type="Proteomes" id="UP000321548"/>
    </source>
</evidence>
<keyword evidence="2" id="KW-0813">Transport</keyword>
<accession>A0A5C8NSG2</accession>
<feature type="domain" description="CusB-like barrel-sandwich hybrid" evidence="5">
    <location>
        <begin position="142"/>
        <end position="259"/>
    </location>
</feature>
<reference evidence="8 9" key="1">
    <citation type="submission" date="2019-06" db="EMBL/GenBank/DDBJ databases">
        <title>Quisquiliibacterium sp. nov., isolated from a maize field.</title>
        <authorList>
            <person name="Lin S.-Y."/>
            <person name="Tsai C.-F."/>
            <person name="Young C.-C."/>
        </authorList>
    </citation>
    <scope>NUCLEOTIDE SEQUENCE [LARGE SCALE GENOMIC DNA]</scope>
    <source>
        <strain evidence="8 9">CC-CFT501</strain>
    </source>
</reference>
<dbReference type="Gene3D" id="2.40.420.20">
    <property type="match status" value="1"/>
</dbReference>
<dbReference type="InterPro" id="IPR058649">
    <property type="entry name" value="CzcB_C"/>
</dbReference>
<dbReference type="InterPro" id="IPR006143">
    <property type="entry name" value="RND_pump_MFP"/>
</dbReference>
<dbReference type="NCBIfam" id="TIGR01730">
    <property type="entry name" value="RND_mfp"/>
    <property type="match status" value="1"/>
</dbReference>
<dbReference type="InterPro" id="IPR042230">
    <property type="entry name" value="CusF_sf"/>
</dbReference>
<dbReference type="SUPFAM" id="SSF111369">
    <property type="entry name" value="HlyD-like secretion proteins"/>
    <property type="match status" value="1"/>
</dbReference>
<dbReference type="RefSeq" id="WP_147705594.1">
    <property type="nucleotide sequence ID" value="NZ_VDUY01000007.1"/>
</dbReference>
<dbReference type="OrthoDB" id="9806939at2"/>
<dbReference type="GO" id="GO:0046914">
    <property type="term" value="F:transition metal ion binding"/>
    <property type="evidence" value="ECO:0007669"/>
    <property type="project" value="TreeGrafter"/>
</dbReference>
<evidence type="ECO:0000259" key="7">
    <source>
        <dbReference type="Pfam" id="PF25975"/>
    </source>
</evidence>